<dbReference type="AlphaFoldDB" id="A0AAD7HEU1"/>
<keyword evidence="2" id="KW-1185">Reference proteome</keyword>
<comment type="caution">
    <text evidence="1">The sequence shown here is derived from an EMBL/GenBank/DDBJ whole genome shotgun (WGS) entry which is preliminary data.</text>
</comment>
<proteinExistence type="predicted"/>
<evidence type="ECO:0000313" key="1">
    <source>
        <dbReference type="EMBL" id="KAJ7718853.1"/>
    </source>
</evidence>
<evidence type="ECO:0000313" key="2">
    <source>
        <dbReference type="Proteomes" id="UP001215280"/>
    </source>
</evidence>
<accession>A0AAD7HEU1</accession>
<gene>
    <name evidence="1" type="ORF">DFH07DRAFT_784785</name>
</gene>
<reference evidence="1" key="1">
    <citation type="submission" date="2023-03" db="EMBL/GenBank/DDBJ databases">
        <title>Massive genome expansion in bonnet fungi (Mycena s.s.) driven by repeated elements and novel gene families across ecological guilds.</title>
        <authorList>
            <consortium name="Lawrence Berkeley National Laboratory"/>
            <person name="Harder C.B."/>
            <person name="Miyauchi S."/>
            <person name="Viragh M."/>
            <person name="Kuo A."/>
            <person name="Thoen E."/>
            <person name="Andreopoulos B."/>
            <person name="Lu D."/>
            <person name="Skrede I."/>
            <person name="Drula E."/>
            <person name="Henrissat B."/>
            <person name="Morin E."/>
            <person name="Kohler A."/>
            <person name="Barry K."/>
            <person name="LaButti K."/>
            <person name="Morin E."/>
            <person name="Salamov A."/>
            <person name="Lipzen A."/>
            <person name="Mereny Z."/>
            <person name="Hegedus B."/>
            <person name="Baldrian P."/>
            <person name="Stursova M."/>
            <person name="Weitz H."/>
            <person name="Taylor A."/>
            <person name="Grigoriev I.V."/>
            <person name="Nagy L.G."/>
            <person name="Martin F."/>
            <person name="Kauserud H."/>
        </authorList>
    </citation>
    <scope>NUCLEOTIDE SEQUENCE</scope>
    <source>
        <strain evidence="1">CBHHK188m</strain>
    </source>
</reference>
<name>A0AAD7HEU1_9AGAR</name>
<protein>
    <submittedName>
        <fullName evidence="1">Uncharacterized protein</fullName>
    </submittedName>
</protein>
<dbReference type="Proteomes" id="UP001215280">
    <property type="component" value="Unassembled WGS sequence"/>
</dbReference>
<dbReference type="EMBL" id="JARJLG010000299">
    <property type="protein sequence ID" value="KAJ7718853.1"/>
    <property type="molecule type" value="Genomic_DNA"/>
</dbReference>
<organism evidence="1 2">
    <name type="scientific">Mycena maculata</name>
    <dbReference type="NCBI Taxonomy" id="230809"/>
    <lineage>
        <taxon>Eukaryota</taxon>
        <taxon>Fungi</taxon>
        <taxon>Dikarya</taxon>
        <taxon>Basidiomycota</taxon>
        <taxon>Agaricomycotina</taxon>
        <taxon>Agaricomycetes</taxon>
        <taxon>Agaricomycetidae</taxon>
        <taxon>Agaricales</taxon>
        <taxon>Marasmiineae</taxon>
        <taxon>Mycenaceae</taxon>
        <taxon>Mycena</taxon>
    </lineage>
</organism>
<sequence length="205" mass="22966">MILSILLNFLKAVKKIRSDRTDRNIQCSPTSQAIALEILGCHPSIIGSNFDQQYLEIQKYLKHSQMGSDRPGDFYANIQYSSGWEAITLEWQLQYLWVPSKLGGDHHGDLRCHLMIVLKNVLRGAACPPPASTGNKPPPPAEATECGNLKFVPRAFQYEGGIPLIHRGHQYLLSVERRPYPNCLGLSGLELIWQAWEQTFPGIAA</sequence>